<dbReference type="Proteomes" id="UP001501509">
    <property type="component" value="Unassembled WGS sequence"/>
</dbReference>
<evidence type="ECO:0000313" key="2">
    <source>
        <dbReference type="Proteomes" id="UP001501509"/>
    </source>
</evidence>
<gene>
    <name evidence="1" type="ORF">GCM10010411_87980</name>
</gene>
<dbReference type="EMBL" id="BAAATD010000019">
    <property type="protein sequence ID" value="GAA2635389.1"/>
    <property type="molecule type" value="Genomic_DNA"/>
</dbReference>
<sequence>MLSRAEVLRRSLAIEALAAELRSRGRHVSQDGAWMWAARVRLGRGREIGVNGDGFVWQKGGCYVWPPFARVDDIPHAAGVVEKEIG</sequence>
<keyword evidence="2" id="KW-1185">Reference proteome</keyword>
<accession>A0ABP6D498</accession>
<name>A0ABP6D498_9ACTN</name>
<comment type="caution">
    <text evidence="1">The sequence shown here is derived from an EMBL/GenBank/DDBJ whole genome shotgun (WGS) entry which is preliminary data.</text>
</comment>
<evidence type="ECO:0000313" key="1">
    <source>
        <dbReference type="EMBL" id="GAA2635389.1"/>
    </source>
</evidence>
<dbReference type="RefSeq" id="WP_344548494.1">
    <property type="nucleotide sequence ID" value="NZ_BAAATD010000019.1"/>
</dbReference>
<organism evidence="1 2">
    <name type="scientific">Actinomadura fulvescens</name>
    <dbReference type="NCBI Taxonomy" id="46160"/>
    <lineage>
        <taxon>Bacteria</taxon>
        <taxon>Bacillati</taxon>
        <taxon>Actinomycetota</taxon>
        <taxon>Actinomycetes</taxon>
        <taxon>Streptosporangiales</taxon>
        <taxon>Thermomonosporaceae</taxon>
        <taxon>Actinomadura</taxon>
    </lineage>
</organism>
<proteinExistence type="predicted"/>
<reference evidence="2" key="1">
    <citation type="journal article" date="2019" name="Int. J. Syst. Evol. Microbiol.">
        <title>The Global Catalogue of Microorganisms (GCM) 10K type strain sequencing project: providing services to taxonomists for standard genome sequencing and annotation.</title>
        <authorList>
            <consortium name="The Broad Institute Genomics Platform"/>
            <consortium name="The Broad Institute Genome Sequencing Center for Infectious Disease"/>
            <person name="Wu L."/>
            <person name="Ma J."/>
        </authorList>
    </citation>
    <scope>NUCLEOTIDE SEQUENCE [LARGE SCALE GENOMIC DNA]</scope>
    <source>
        <strain evidence="2">JCM 6833</strain>
    </source>
</reference>
<protein>
    <submittedName>
        <fullName evidence="1">Uncharacterized protein</fullName>
    </submittedName>
</protein>